<dbReference type="InterPro" id="IPR039424">
    <property type="entry name" value="SBP_5"/>
</dbReference>
<evidence type="ECO:0000259" key="7">
    <source>
        <dbReference type="Pfam" id="PF00496"/>
    </source>
</evidence>
<name>A0A1M6K792_PARC5</name>
<protein>
    <submittedName>
        <fullName evidence="8">Oligopeptide transport system substrate-binding protein</fullName>
    </submittedName>
</protein>
<dbReference type="GO" id="GO:0015833">
    <property type="term" value="P:peptide transport"/>
    <property type="evidence" value="ECO:0007669"/>
    <property type="project" value="TreeGrafter"/>
</dbReference>
<dbReference type="FunFam" id="3.90.76.10:FF:000001">
    <property type="entry name" value="Oligopeptide ABC transporter substrate-binding protein"/>
    <property type="match status" value="1"/>
</dbReference>
<feature type="domain" description="Solute-binding protein family 5" evidence="7">
    <location>
        <begin position="113"/>
        <end position="505"/>
    </location>
</feature>
<dbReference type="GO" id="GO:0043190">
    <property type="term" value="C:ATP-binding cassette (ABC) transporter complex"/>
    <property type="evidence" value="ECO:0007669"/>
    <property type="project" value="InterPro"/>
</dbReference>
<evidence type="ECO:0000313" key="9">
    <source>
        <dbReference type="Proteomes" id="UP000184465"/>
    </source>
</evidence>
<dbReference type="SUPFAM" id="SSF53850">
    <property type="entry name" value="Periplasmic binding protein-like II"/>
    <property type="match status" value="1"/>
</dbReference>
<dbReference type="Gene3D" id="3.40.190.10">
    <property type="entry name" value="Periplasmic binding protein-like II"/>
    <property type="match status" value="1"/>
</dbReference>
<evidence type="ECO:0000256" key="4">
    <source>
        <dbReference type="ARBA" id="ARBA00022729"/>
    </source>
</evidence>
<dbReference type="OrthoDB" id="9801912at2"/>
<dbReference type="STRING" id="1121301.SAMN02745912_00297"/>
<feature type="chain" id="PRO_5039342002" evidence="6">
    <location>
        <begin position="23"/>
        <end position="588"/>
    </location>
</feature>
<feature type="signal peptide" evidence="6">
    <location>
        <begin position="1"/>
        <end position="22"/>
    </location>
</feature>
<evidence type="ECO:0000256" key="6">
    <source>
        <dbReference type="SAM" id="SignalP"/>
    </source>
</evidence>
<evidence type="ECO:0000256" key="5">
    <source>
        <dbReference type="SAM" id="MobiDB-lite"/>
    </source>
</evidence>
<dbReference type="AlphaFoldDB" id="A0A1M6K792"/>
<organism evidence="8 9">
    <name type="scientific">Paramaledivibacter caminithermalis (strain DSM 15212 / CIP 107654 / DViRD3)</name>
    <name type="common">Clostridium caminithermale</name>
    <dbReference type="NCBI Taxonomy" id="1121301"/>
    <lineage>
        <taxon>Bacteria</taxon>
        <taxon>Bacillati</taxon>
        <taxon>Bacillota</taxon>
        <taxon>Clostridia</taxon>
        <taxon>Peptostreptococcales</taxon>
        <taxon>Caminicellaceae</taxon>
        <taxon>Paramaledivibacter</taxon>
    </lineage>
</organism>
<keyword evidence="4 6" id="KW-0732">Signal</keyword>
<evidence type="ECO:0000256" key="1">
    <source>
        <dbReference type="ARBA" id="ARBA00004196"/>
    </source>
</evidence>
<keyword evidence="3" id="KW-0813">Transport</keyword>
<dbReference type="GO" id="GO:1904680">
    <property type="term" value="F:peptide transmembrane transporter activity"/>
    <property type="evidence" value="ECO:0007669"/>
    <property type="project" value="TreeGrafter"/>
</dbReference>
<dbReference type="GO" id="GO:0030313">
    <property type="term" value="C:cell envelope"/>
    <property type="evidence" value="ECO:0007669"/>
    <property type="project" value="UniProtKB-SubCell"/>
</dbReference>
<evidence type="ECO:0000256" key="2">
    <source>
        <dbReference type="ARBA" id="ARBA00005695"/>
    </source>
</evidence>
<evidence type="ECO:0000313" key="8">
    <source>
        <dbReference type="EMBL" id="SHJ54792.1"/>
    </source>
</evidence>
<dbReference type="GO" id="GO:0042597">
    <property type="term" value="C:periplasmic space"/>
    <property type="evidence" value="ECO:0007669"/>
    <property type="project" value="UniProtKB-ARBA"/>
</dbReference>
<dbReference type="PANTHER" id="PTHR30290:SF10">
    <property type="entry name" value="PERIPLASMIC OLIGOPEPTIDE-BINDING PROTEIN-RELATED"/>
    <property type="match status" value="1"/>
</dbReference>
<dbReference type="InterPro" id="IPR030678">
    <property type="entry name" value="Peptide/Ni-bd"/>
</dbReference>
<dbReference type="Proteomes" id="UP000184465">
    <property type="component" value="Unassembled WGS sequence"/>
</dbReference>
<feature type="region of interest" description="Disordered" evidence="5">
    <location>
        <begin position="27"/>
        <end position="55"/>
    </location>
</feature>
<sequence length="588" mass="67833">MQKRRILTLILVVTLMLTSLLAGCKSNEPATTNQPEQTNNATENKESKDNTIPKGMKKVNGILMDEEQYLRLVEFEPESLDTTRSSISSAWRAQTPLFEGLTRVEMTEDGVEKIVPGMAERWEHNEEGTEYTFYLRDAVWSDGKPVRAQDFEYAIKRLLDPKTASKYGWFFCGIIKNATEFNGGKCSADEVGIYAVDDKTLKVELAKPVPYFMQLTYFIVFSPLRQDIAEKYGDSYGQEAEHIVANGPFILKEWVHDNKLVYEKNPNYWDKEHVYIDKMEFVNLPDDSARMQALLRGEIDAAALFKREWKEKFQSMDGYQFIMKPLAWTEYIMFNHKDRYFKNDKIRKAFTIAYDRDELNDLVFGGGRIPPTSFVPDNIMLGDENYQNKIGNPKYLKKLVDENPDPKALLIEGLKELGEDPDPAKMEISYMTNGNGDIPRKMAEFFQQSFKKNLGVDIKLEIVASNVAYDKFDGGEFQIFETGWIGDYNDPSTFMDLWKSGKQGNYPQIGWVNEEFDKLVIEAGKELDPNKRAEMYKRAEEILIYEDCVCGPYLMGTVNTAIKDYVNNYHEFSFVKRNYVGVYTKGRK</sequence>
<dbReference type="PANTHER" id="PTHR30290">
    <property type="entry name" value="PERIPLASMIC BINDING COMPONENT OF ABC TRANSPORTER"/>
    <property type="match status" value="1"/>
</dbReference>
<dbReference type="EMBL" id="FRAG01000002">
    <property type="protein sequence ID" value="SHJ54792.1"/>
    <property type="molecule type" value="Genomic_DNA"/>
</dbReference>
<dbReference type="Pfam" id="PF00496">
    <property type="entry name" value="SBP_bac_5"/>
    <property type="match status" value="1"/>
</dbReference>
<dbReference type="CDD" id="cd08504">
    <property type="entry name" value="PBP2_OppA"/>
    <property type="match status" value="1"/>
</dbReference>
<proteinExistence type="inferred from homology"/>
<comment type="similarity">
    <text evidence="2">Belongs to the bacterial solute-binding protein 5 family.</text>
</comment>
<dbReference type="RefSeq" id="WP_073146611.1">
    <property type="nucleotide sequence ID" value="NZ_FRAG01000002.1"/>
</dbReference>
<dbReference type="InterPro" id="IPR000914">
    <property type="entry name" value="SBP_5_dom"/>
</dbReference>
<dbReference type="Gene3D" id="3.10.105.10">
    <property type="entry name" value="Dipeptide-binding Protein, Domain 3"/>
    <property type="match status" value="1"/>
</dbReference>
<dbReference type="PIRSF" id="PIRSF002741">
    <property type="entry name" value="MppA"/>
    <property type="match status" value="1"/>
</dbReference>
<gene>
    <name evidence="8" type="ORF">SAMN02745912_00297</name>
</gene>
<feature type="compositionally biased region" description="Polar residues" evidence="5">
    <location>
        <begin position="28"/>
        <end position="42"/>
    </location>
</feature>
<dbReference type="PROSITE" id="PS51257">
    <property type="entry name" value="PROKAR_LIPOPROTEIN"/>
    <property type="match status" value="1"/>
</dbReference>
<keyword evidence="9" id="KW-1185">Reference proteome</keyword>
<comment type="subcellular location">
    <subcellularLocation>
        <location evidence="1">Cell envelope</location>
    </subcellularLocation>
</comment>
<accession>A0A1M6K792</accession>
<evidence type="ECO:0000256" key="3">
    <source>
        <dbReference type="ARBA" id="ARBA00022448"/>
    </source>
</evidence>
<reference evidence="8 9" key="1">
    <citation type="submission" date="2016-11" db="EMBL/GenBank/DDBJ databases">
        <authorList>
            <person name="Jaros S."/>
            <person name="Januszkiewicz K."/>
            <person name="Wedrychowicz H."/>
        </authorList>
    </citation>
    <scope>NUCLEOTIDE SEQUENCE [LARGE SCALE GENOMIC DNA]</scope>
    <source>
        <strain evidence="8 9">DSM 15212</strain>
    </source>
</reference>
<dbReference type="Gene3D" id="3.90.76.10">
    <property type="entry name" value="Dipeptide-binding Protein, Domain 1"/>
    <property type="match status" value="1"/>
</dbReference>